<gene>
    <name evidence="2" type="ORF">ACFQT0_25825</name>
</gene>
<evidence type="ECO:0000313" key="2">
    <source>
        <dbReference type="EMBL" id="MFC7670406.1"/>
    </source>
</evidence>
<evidence type="ECO:0000256" key="1">
    <source>
        <dbReference type="SAM" id="MobiDB-lite"/>
    </source>
</evidence>
<comment type="caution">
    <text evidence="2">The sequence shown here is derived from an EMBL/GenBank/DDBJ whole genome shotgun (WGS) entry which is preliminary data.</text>
</comment>
<evidence type="ECO:0000313" key="3">
    <source>
        <dbReference type="Proteomes" id="UP001596513"/>
    </source>
</evidence>
<dbReference type="RefSeq" id="WP_380205852.1">
    <property type="nucleotide sequence ID" value="NZ_JBHTEK010000001.1"/>
</dbReference>
<reference evidence="3" key="1">
    <citation type="journal article" date="2019" name="Int. J. Syst. Evol. Microbiol.">
        <title>The Global Catalogue of Microorganisms (GCM) 10K type strain sequencing project: providing services to taxonomists for standard genome sequencing and annotation.</title>
        <authorList>
            <consortium name="The Broad Institute Genomics Platform"/>
            <consortium name="The Broad Institute Genome Sequencing Center for Infectious Disease"/>
            <person name="Wu L."/>
            <person name="Ma J."/>
        </authorList>
    </citation>
    <scope>NUCLEOTIDE SEQUENCE [LARGE SCALE GENOMIC DNA]</scope>
    <source>
        <strain evidence="3">JCM 19635</strain>
    </source>
</reference>
<proteinExistence type="predicted"/>
<organism evidence="2 3">
    <name type="scientific">Hymenobacter humi</name>
    <dbReference type="NCBI Taxonomy" id="1411620"/>
    <lineage>
        <taxon>Bacteria</taxon>
        <taxon>Pseudomonadati</taxon>
        <taxon>Bacteroidota</taxon>
        <taxon>Cytophagia</taxon>
        <taxon>Cytophagales</taxon>
        <taxon>Hymenobacteraceae</taxon>
        <taxon>Hymenobacter</taxon>
    </lineage>
</organism>
<dbReference type="EMBL" id="JBHTEK010000001">
    <property type="protein sequence ID" value="MFC7670406.1"/>
    <property type="molecule type" value="Genomic_DNA"/>
</dbReference>
<name>A0ABW2UE97_9BACT</name>
<protein>
    <submittedName>
        <fullName evidence="2">Uncharacterized protein</fullName>
    </submittedName>
</protein>
<feature type="region of interest" description="Disordered" evidence="1">
    <location>
        <begin position="74"/>
        <end position="115"/>
    </location>
</feature>
<dbReference type="Proteomes" id="UP001596513">
    <property type="component" value="Unassembled WGS sequence"/>
</dbReference>
<accession>A0ABW2UE97</accession>
<sequence length="115" mass="12343">MAHGIIKWGGYAEVPSLSTRKQKVPTFNEAHPAFDDQVGWYSLRLNGAVGQGELVNLVYEPFSAADTKLFNAAKLPAGPEPTHVGHRDEAGGDAPEFAPRAPQPPNRPARAPAFV</sequence>
<keyword evidence="3" id="KW-1185">Reference proteome</keyword>